<dbReference type="AlphaFoldDB" id="A0A4Y2FER8"/>
<name>A0A4Y2FER8_ARAVE</name>
<organism evidence="1 2">
    <name type="scientific">Araneus ventricosus</name>
    <name type="common">Orbweaver spider</name>
    <name type="synonym">Epeira ventricosa</name>
    <dbReference type="NCBI Taxonomy" id="182803"/>
    <lineage>
        <taxon>Eukaryota</taxon>
        <taxon>Metazoa</taxon>
        <taxon>Ecdysozoa</taxon>
        <taxon>Arthropoda</taxon>
        <taxon>Chelicerata</taxon>
        <taxon>Arachnida</taxon>
        <taxon>Araneae</taxon>
        <taxon>Araneomorphae</taxon>
        <taxon>Entelegynae</taxon>
        <taxon>Araneoidea</taxon>
        <taxon>Araneidae</taxon>
        <taxon>Araneus</taxon>
    </lineage>
</organism>
<accession>A0A4Y2FER8</accession>
<proteinExistence type="predicted"/>
<protein>
    <submittedName>
        <fullName evidence="1">Uncharacterized protein</fullName>
    </submittedName>
</protein>
<comment type="caution">
    <text evidence="1">The sequence shown here is derived from an EMBL/GenBank/DDBJ whole genome shotgun (WGS) entry which is preliminary data.</text>
</comment>
<reference evidence="1 2" key="1">
    <citation type="journal article" date="2019" name="Sci. Rep.">
        <title>Orb-weaving spider Araneus ventricosus genome elucidates the spidroin gene catalogue.</title>
        <authorList>
            <person name="Kono N."/>
            <person name="Nakamura H."/>
            <person name="Ohtoshi R."/>
            <person name="Moran D.A.P."/>
            <person name="Shinohara A."/>
            <person name="Yoshida Y."/>
            <person name="Fujiwara M."/>
            <person name="Mori M."/>
            <person name="Tomita M."/>
            <person name="Arakawa K."/>
        </authorList>
    </citation>
    <scope>NUCLEOTIDE SEQUENCE [LARGE SCALE GENOMIC DNA]</scope>
</reference>
<keyword evidence="2" id="KW-1185">Reference proteome</keyword>
<sequence length="134" mass="14720">MSENQSESDKRLVGEGKINILLVRFLSMGGSGVKETLLQSPIPQTEYPGETQSGNHKVFKLLLDNTACVLTLISNGRSVRIKADAEHESHVHRFDAFETGESPKFWLIQLLHGARDVIGQGGFYLQAVKVAVVS</sequence>
<dbReference type="EMBL" id="BGPR01000916">
    <property type="protein sequence ID" value="GBM40070.1"/>
    <property type="molecule type" value="Genomic_DNA"/>
</dbReference>
<dbReference type="Proteomes" id="UP000499080">
    <property type="component" value="Unassembled WGS sequence"/>
</dbReference>
<gene>
    <name evidence="1" type="ORF">AVEN_23157_1</name>
</gene>
<evidence type="ECO:0000313" key="1">
    <source>
        <dbReference type="EMBL" id="GBM40070.1"/>
    </source>
</evidence>
<evidence type="ECO:0000313" key="2">
    <source>
        <dbReference type="Proteomes" id="UP000499080"/>
    </source>
</evidence>